<evidence type="ECO:0000259" key="1">
    <source>
        <dbReference type="PROSITE" id="PS50943"/>
    </source>
</evidence>
<dbReference type="EMBL" id="JBEYXV010000009">
    <property type="protein sequence ID" value="MEU6822780.1"/>
    <property type="molecule type" value="Genomic_DNA"/>
</dbReference>
<dbReference type="Gene3D" id="1.10.260.40">
    <property type="entry name" value="lambda repressor-like DNA-binding domains"/>
    <property type="match status" value="1"/>
</dbReference>
<dbReference type="InterPro" id="IPR010982">
    <property type="entry name" value="Lambda_DNA-bd_dom_sf"/>
</dbReference>
<evidence type="ECO:0000313" key="3">
    <source>
        <dbReference type="Proteomes" id="UP001551176"/>
    </source>
</evidence>
<proteinExistence type="predicted"/>
<dbReference type="PROSITE" id="PS50943">
    <property type="entry name" value="HTH_CROC1"/>
    <property type="match status" value="1"/>
</dbReference>
<protein>
    <submittedName>
        <fullName evidence="2">Helix-turn-helix transcriptional regulator</fullName>
    </submittedName>
</protein>
<reference evidence="2 3" key="1">
    <citation type="submission" date="2024-06" db="EMBL/GenBank/DDBJ databases">
        <title>The Natural Products Discovery Center: Release of the First 8490 Sequenced Strains for Exploring Actinobacteria Biosynthetic Diversity.</title>
        <authorList>
            <person name="Kalkreuter E."/>
            <person name="Kautsar S.A."/>
            <person name="Yang D."/>
            <person name="Bader C.D."/>
            <person name="Teijaro C.N."/>
            <person name="Fluegel L."/>
            <person name="Davis C.M."/>
            <person name="Simpson J.R."/>
            <person name="Lauterbach L."/>
            <person name="Steele A.D."/>
            <person name="Gui C."/>
            <person name="Meng S."/>
            <person name="Li G."/>
            <person name="Viehrig K."/>
            <person name="Ye F."/>
            <person name="Su P."/>
            <person name="Kiefer A.F."/>
            <person name="Nichols A."/>
            <person name="Cepeda A.J."/>
            <person name="Yan W."/>
            <person name="Fan B."/>
            <person name="Jiang Y."/>
            <person name="Adhikari A."/>
            <person name="Zheng C.-J."/>
            <person name="Schuster L."/>
            <person name="Cowan T.M."/>
            <person name="Smanski M.J."/>
            <person name="Chevrette M.G."/>
            <person name="De Carvalho L.P.S."/>
            <person name="Shen B."/>
        </authorList>
    </citation>
    <scope>NUCLEOTIDE SEQUENCE [LARGE SCALE GENOMIC DNA]</scope>
    <source>
        <strain evidence="2 3">NPDC046838</strain>
    </source>
</reference>
<dbReference type="RefSeq" id="WP_359350437.1">
    <property type="nucleotide sequence ID" value="NZ_JBEYXV010000009.1"/>
</dbReference>
<dbReference type="CDD" id="cd00093">
    <property type="entry name" value="HTH_XRE"/>
    <property type="match status" value="1"/>
</dbReference>
<evidence type="ECO:0000313" key="2">
    <source>
        <dbReference type="EMBL" id="MEU6822780.1"/>
    </source>
</evidence>
<name>A0ABV3BP34_9ACTN</name>
<dbReference type="Proteomes" id="UP001551176">
    <property type="component" value="Unassembled WGS sequence"/>
</dbReference>
<comment type="caution">
    <text evidence="2">The sequence shown here is derived from an EMBL/GenBank/DDBJ whole genome shotgun (WGS) entry which is preliminary data.</text>
</comment>
<keyword evidence="3" id="KW-1185">Reference proteome</keyword>
<accession>A0ABV3BP34</accession>
<sequence>MHNHLTASDTIAAQLRRHRARRGMTREQLAAECERLGATGLTYAAIVSIETGRRKPDGSRRREVSVDELLALGLALAVPPLLLALPLGSEQQVPTVPGRDPRDPHTVWQWWIGEETPALHGPIDGRYVPETQPIGEDGPKWSAAWAESAYPASLYPEFERRRQAVHKAYLRAEASDKRRGDKKGRTDVWTDYTHRLEELAHHIEDMARAGLRIPPLRPDLIEDMKGLDMLPDPSIIEPKDTE</sequence>
<gene>
    <name evidence="2" type="ORF">ABZ921_19310</name>
</gene>
<dbReference type="InterPro" id="IPR001387">
    <property type="entry name" value="Cro/C1-type_HTH"/>
</dbReference>
<feature type="domain" description="HTH cro/C1-type" evidence="1">
    <location>
        <begin position="15"/>
        <end position="83"/>
    </location>
</feature>
<organism evidence="2 3">
    <name type="scientific">Streptomyces atriruber</name>
    <dbReference type="NCBI Taxonomy" id="545121"/>
    <lineage>
        <taxon>Bacteria</taxon>
        <taxon>Bacillati</taxon>
        <taxon>Actinomycetota</taxon>
        <taxon>Actinomycetes</taxon>
        <taxon>Kitasatosporales</taxon>
        <taxon>Streptomycetaceae</taxon>
        <taxon>Streptomyces</taxon>
    </lineage>
</organism>
<dbReference type="SUPFAM" id="SSF47413">
    <property type="entry name" value="lambda repressor-like DNA-binding domains"/>
    <property type="match status" value="1"/>
</dbReference>